<accession>A0A0K1EJ45</accession>
<dbReference type="CDD" id="cd03784">
    <property type="entry name" value="GT1_Gtf-like"/>
    <property type="match status" value="1"/>
</dbReference>
<gene>
    <name evidence="2" type="ORF">CMC5_048480</name>
</gene>
<keyword evidence="2" id="KW-0808">Transferase</keyword>
<dbReference type="PANTHER" id="PTHR48050:SF13">
    <property type="entry name" value="STEROL 3-BETA-GLUCOSYLTRANSFERASE UGT80A2"/>
    <property type="match status" value="1"/>
</dbReference>
<dbReference type="AlphaFoldDB" id="A0A0K1EJ45"/>
<evidence type="ECO:0000313" key="3">
    <source>
        <dbReference type="Proteomes" id="UP000067626"/>
    </source>
</evidence>
<proteinExistence type="predicted"/>
<feature type="domain" description="Erythromycin biosynthesis protein CIII-like C-terminal" evidence="1">
    <location>
        <begin position="268"/>
        <end position="383"/>
    </location>
</feature>
<sequence>MKVLFTTQPAAGHFNPLVPFARALVEAGHQVAFATSRPYCATIEAAGFQAIPVGIDWLESAPETSFPEFEGLSVDAQTGYFLNIFYNVGLKAMLPDLVAAGRAFAPDVIVREYWEPAGSLAAEILGVPLATAGISLFYPTDMLRDFGFNQMLDALRIEHGLPPDPGMIRMYGDLYLHILPTGYQPENIPLLPISQPVRPCIFDNIDGAKLPAWTEQLGDVPTVYASLGTVFNSTPGIFEALLEGLRDEPIHLVLTVGRNLDPARFGPQPANVHIEPYIPQSLMFERCDLVITHGGYNTVMAALSMGVPMLFLPVGGDAPFQAGCCAQLGVATSIVPAELTAETLRAQVRQMLAEKGYRERAAAVKQAIAAMPGPEHVVSLLEGLSQKGVA</sequence>
<dbReference type="InterPro" id="IPR010610">
    <property type="entry name" value="EryCIII-like_C"/>
</dbReference>
<dbReference type="GO" id="GO:0017000">
    <property type="term" value="P:antibiotic biosynthetic process"/>
    <property type="evidence" value="ECO:0007669"/>
    <property type="project" value="UniProtKB-ARBA"/>
</dbReference>
<dbReference type="InterPro" id="IPR002213">
    <property type="entry name" value="UDP_glucos_trans"/>
</dbReference>
<dbReference type="KEGG" id="ccro:CMC5_048480"/>
<dbReference type="PANTHER" id="PTHR48050">
    <property type="entry name" value="STEROL 3-BETA-GLUCOSYLTRANSFERASE"/>
    <property type="match status" value="1"/>
</dbReference>
<dbReference type="EC" id="2.4.1.-" evidence="2"/>
<keyword evidence="2" id="KW-0328">Glycosyltransferase</keyword>
<reference evidence="2 3" key="1">
    <citation type="submission" date="2015-07" db="EMBL/GenBank/DDBJ databases">
        <title>Genome analysis of myxobacterium Chondromyces crocatus Cm c5 reveals a high potential for natural compound synthesis and the genetic basis for the loss of fruiting body formation.</title>
        <authorList>
            <person name="Zaburannyi N."/>
            <person name="Bunk B."/>
            <person name="Maier J."/>
            <person name="Overmann J."/>
            <person name="Mueller R."/>
        </authorList>
    </citation>
    <scope>NUCLEOTIDE SEQUENCE [LARGE SCALE GENOMIC DNA]</scope>
    <source>
        <strain evidence="2 3">Cm c5</strain>
    </source>
</reference>
<dbReference type="Pfam" id="PF06722">
    <property type="entry name" value="EryCIII-like_C"/>
    <property type="match status" value="1"/>
</dbReference>
<dbReference type="STRING" id="52.CMC5_048480"/>
<dbReference type="GO" id="GO:0008194">
    <property type="term" value="F:UDP-glycosyltransferase activity"/>
    <property type="evidence" value="ECO:0007669"/>
    <property type="project" value="InterPro"/>
</dbReference>
<evidence type="ECO:0000313" key="2">
    <source>
        <dbReference type="EMBL" id="AKT40692.1"/>
    </source>
</evidence>
<dbReference type="SUPFAM" id="SSF53756">
    <property type="entry name" value="UDP-Glycosyltransferase/glycogen phosphorylase"/>
    <property type="match status" value="1"/>
</dbReference>
<keyword evidence="3" id="KW-1185">Reference proteome</keyword>
<dbReference type="EMBL" id="CP012159">
    <property type="protein sequence ID" value="AKT40692.1"/>
    <property type="molecule type" value="Genomic_DNA"/>
</dbReference>
<dbReference type="InterPro" id="IPR050426">
    <property type="entry name" value="Glycosyltransferase_28"/>
</dbReference>
<organism evidence="2 3">
    <name type="scientific">Chondromyces crocatus</name>
    <dbReference type="NCBI Taxonomy" id="52"/>
    <lineage>
        <taxon>Bacteria</taxon>
        <taxon>Pseudomonadati</taxon>
        <taxon>Myxococcota</taxon>
        <taxon>Polyangia</taxon>
        <taxon>Polyangiales</taxon>
        <taxon>Polyangiaceae</taxon>
        <taxon>Chondromyces</taxon>
    </lineage>
</organism>
<dbReference type="Proteomes" id="UP000067626">
    <property type="component" value="Chromosome"/>
</dbReference>
<dbReference type="RefSeq" id="WP_050432589.1">
    <property type="nucleotide sequence ID" value="NZ_CP012159.1"/>
</dbReference>
<dbReference type="GO" id="GO:0016758">
    <property type="term" value="F:hexosyltransferase activity"/>
    <property type="evidence" value="ECO:0007669"/>
    <property type="project" value="UniProtKB-ARBA"/>
</dbReference>
<dbReference type="Gene3D" id="3.40.50.2000">
    <property type="entry name" value="Glycogen Phosphorylase B"/>
    <property type="match status" value="2"/>
</dbReference>
<evidence type="ECO:0000259" key="1">
    <source>
        <dbReference type="Pfam" id="PF06722"/>
    </source>
</evidence>
<name>A0A0K1EJ45_CHOCO</name>
<dbReference type="FunFam" id="3.40.50.2000:FF:000072">
    <property type="entry name" value="Glycosyl transferase"/>
    <property type="match status" value="1"/>
</dbReference>
<protein>
    <submittedName>
        <fullName evidence="2">Glycosyl transferase</fullName>
        <ecNumber evidence="2">2.4.1.-</ecNumber>
    </submittedName>
</protein>